<sequence>MSPLQDVQSASLFLRLPQVIRHTIYCFMGVASIGNTPYIFDLHDFGRQFLFDNNDPSHLGDFHGLLVSCRQIHIEVAALLFSANFFVLHFGDTQYFAPLSFFIRRPAINGCEIGGIVIAAWISV</sequence>
<keyword evidence="2" id="KW-1185">Reference proteome</keyword>
<dbReference type="GeneID" id="87817769"/>
<gene>
    <name evidence="1" type="ORF">C8A04DRAFT_29866</name>
</gene>
<name>A0AAN6V0L1_9PEZI</name>
<reference evidence="1" key="2">
    <citation type="submission" date="2023-05" db="EMBL/GenBank/DDBJ databases">
        <authorList>
            <consortium name="Lawrence Berkeley National Laboratory"/>
            <person name="Steindorff A."/>
            <person name="Hensen N."/>
            <person name="Bonometti L."/>
            <person name="Westerberg I."/>
            <person name="Brannstrom I.O."/>
            <person name="Guillou S."/>
            <person name="Cros-Aarteil S."/>
            <person name="Calhoun S."/>
            <person name="Haridas S."/>
            <person name="Kuo A."/>
            <person name="Mondo S."/>
            <person name="Pangilinan J."/>
            <person name="Riley R."/>
            <person name="Labutti K."/>
            <person name="Andreopoulos B."/>
            <person name="Lipzen A."/>
            <person name="Chen C."/>
            <person name="Yanf M."/>
            <person name="Daum C."/>
            <person name="Ng V."/>
            <person name="Clum A."/>
            <person name="Ohm R."/>
            <person name="Martin F."/>
            <person name="Silar P."/>
            <person name="Natvig D."/>
            <person name="Lalanne C."/>
            <person name="Gautier V."/>
            <person name="Ament-Velasquez S.L."/>
            <person name="Kruys A."/>
            <person name="Hutchinson M.I."/>
            <person name="Powell A.J."/>
            <person name="Barry K."/>
            <person name="Miller A.N."/>
            <person name="Grigoriev I.V."/>
            <person name="Debuchy R."/>
            <person name="Gladieux P."/>
            <person name="Thoren M.H."/>
            <person name="Johannesson H."/>
        </authorList>
    </citation>
    <scope>NUCLEOTIDE SEQUENCE</scope>
    <source>
        <strain evidence="1">CBS 141.50</strain>
    </source>
</reference>
<reference evidence="1" key="1">
    <citation type="journal article" date="2023" name="Mol. Phylogenet. Evol.">
        <title>Genome-scale phylogeny and comparative genomics of the fungal order Sordariales.</title>
        <authorList>
            <person name="Hensen N."/>
            <person name="Bonometti L."/>
            <person name="Westerberg I."/>
            <person name="Brannstrom I.O."/>
            <person name="Guillou S."/>
            <person name="Cros-Aarteil S."/>
            <person name="Calhoun S."/>
            <person name="Haridas S."/>
            <person name="Kuo A."/>
            <person name="Mondo S."/>
            <person name="Pangilinan J."/>
            <person name="Riley R."/>
            <person name="LaButti K."/>
            <person name="Andreopoulos B."/>
            <person name="Lipzen A."/>
            <person name="Chen C."/>
            <person name="Yan M."/>
            <person name="Daum C."/>
            <person name="Ng V."/>
            <person name="Clum A."/>
            <person name="Steindorff A."/>
            <person name="Ohm R.A."/>
            <person name="Martin F."/>
            <person name="Silar P."/>
            <person name="Natvig D.O."/>
            <person name="Lalanne C."/>
            <person name="Gautier V."/>
            <person name="Ament-Velasquez S.L."/>
            <person name="Kruys A."/>
            <person name="Hutchinson M.I."/>
            <person name="Powell A.J."/>
            <person name="Barry K."/>
            <person name="Miller A.N."/>
            <person name="Grigoriev I.V."/>
            <person name="Debuchy R."/>
            <person name="Gladieux P."/>
            <person name="Hiltunen Thoren M."/>
            <person name="Johannesson H."/>
        </authorList>
    </citation>
    <scope>NUCLEOTIDE SEQUENCE</scope>
    <source>
        <strain evidence="1">CBS 141.50</strain>
    </source>
</reference>
<dbReference type="EMBL" id="MU853596">
    <property type="protein sequence ID" value="KAK4142588.1"/>
    <property type="molecule type" value="Genomic_DNA"/>
</dbReference>
<dbReference type="Proteomes" id="UP001302676">
    <property type="component" value="Unassembled WGS sequence"/>
</dbReference>
<evidence type="ECO:0000313" key="2">
    <source>
        <dbReference type="Proteomes" id="UP001302676"/>
    </source>
</evidence>
<proteinExistence type="predicted"/>
<dbReference type="RefSeq" id="XP_062635959.1">
    <property type="nucleotide sequence ID" value="XM_062781156.1"/>
</dbReference>
<organism evidence="1 2">
    <name type="scientific">Dichotomopilus funicola</name>
    <dbReference type="NCBI Taxonomy" id="1934379"/>
    <lineage>
        <taxon>Eukaryota</taxon>
        <taxon>Fungi</taxon>
        <taxon>Dikarya</taxon>
        <taxon>Ascomycota</taxon>
        <taxon>Pezizomycotina</taxon>
        <taxon>Sordariomycetes</taxon>
        <taxon>Sordariomycetidae</taxon>
        <taxon>Sordariales</taxon>
        <taxon>Chaetomiaceae</taxon>
        <taxon>Dichotomopilus</taxon>
    </lineage>
</organism>
<evidence type="ECO:0000313" key="1">
    <source>
        <dbReference type="EMBL" id="KAK4142588.1"/>
    </source>
</evidence>
<protein>
    <submittedName>
        <fullName evidence="1">Uncharacterized protein</fullName>
    </submittedName>
</protein>
<comment type="caution">
    <text evidence="1">The sequence shown here is derived from an EMBL/GenBank/DDBJ whole genome shotgun (WGS) entry which is preliminary data.</text>
</comment>
<accession>A0AAN6V0L1</accession>
<dbReference type="AlphaFoldDB" id="A0AAN6V0L1"/>